<dbReference type="VEuPathDB" id="FungiDB:SPRG_10362"/>
<name>A0A067CCJ8_SAPPC</name>
<dbReference type="InterPro" id="IPR000195">
    <property type="entry name" value="Rab-GAP-TBC_dom"/>
</dbReference>
<proteinExistence type="predicted"/>
<feature type="domain" description="Rab-GAP TBC" evidence="2">
    <location>
        <begin position="32"/>
        <end position="248"/>
    </location>
</feature>
<evidence type="ECO:0000313" key="3">
    <source>
        <dbReference type="EMBL" id="KDO24547.1"/>
    </source>
</evidence>
<dbReference type="SUPFAM" id="SSF47923">
    <property type="entry name" value="Ypt/Rab-GAP domain of gyp1p"/>
    <property type="match status" value="2"/>
</dbReference>
<dbReference type="GO" id="GO:0005096">
    <property type="term" value="F:GTPase activator activity"/>
    <property type="evidence" value="ECO:0007669"/>
    <property type="project" value="TreeGrafter"/>
</dbReference>
<sequence>MLLLEHGWVSPDDTLYSVLLASPRQYHRLQGGIDRSLRTSWWLYHALRQRALLPQDKHVYANELLQGHANVLLTLAHTGQDGEIRRDIPRTFPQEPYFETISDAARPGHVHLANILKALALRFPSIGYCQGMNYVVAKLLLVVLNDPTVITDSNLTRDDEAIVFWTVAGAIQQHDLHSLWAPSMPGLRRHIYALQTLMERHLPQLSSHLRTIGMHAGYFATQWFATLFARLLSLDAFACVWTRFLVDGAKLLFRIALVALAEMQVDLLALDMEGASSYFVRHPKARVMALHGRSLLLRAMRYKVTRRGLGEIETQRKRSFLHHRLTRAHGSTLDADIFYPELDGRPEDPPSVLEPIRRQVASYETIVANDIAVFRRKIEQLQKALEKATQTLVRATRAAMDATYRVDELSEWHDRLEHQVRTLYPGVYTAQAASSPGWYLRMLGCFEHPHSLLKEDDDEVGDRSYFRQKLVGVGRDLLLAKASWAAASDALRWAQLDVDERVLFKTKLVEQFWSVLRRNESDKSALLHTLFHQVDEKDENRLHNAT</sequence>
<dbReference type="EMBL" id="KK583241">
    <property type="protein sequence ID" value="KDO24547.1"/>
    <property type="molecule type" value="Genomic_DNA"/>
</dbReference>
<dbReference type="Pfam" id="PF00566">
    <property type="entry name" value="RabGAP-TBC"/>
    <property type="match status" value="1"/>
</dbReference>
<protein>
    <recommendedName>
        <fullName evidence="2">Rab-GAP TBC domain-containing protein</fullName>
    </recommendedName>
</protein>
<dbReference type="InterPro" id="IPR035969">
    <property type="entry name" value="Rab-GAP_TBC_sf"/>
</dbReference>
<keyword evidence="1" id="KW-0175">Coiled coil</keyword>
<dbReference type="RefSeq" id="XP_012204808.1">
    <property type="nucleotide sequence ID" value="XM_012349418.1"/>
</dbReference>
<dbReference type="GeneID" id="24132477"/>
<keyword evidence="4" id="KW-1185">Reference proteome</keyword>
<evidence type="ECO:0000256" key="1">
    <source>
        <dbReference type="SAM" id="Coils"/>
    </source>
</evidence>
<reference evidence="3 4" key="1">
    <citation type="journal article" date="2013" name="PLoS Genet.">
        <title>Distinctive expansion of potential virulence genes in the genome of the oomycete fish pathogen Saprolegnia parasitica.</title>
        <authorList>
            <person name="Jiang R.H."/>
            <person name="de Bruijn I."/>
            <person name="Haas B.J."/>
            <person name="Belmonte R."/>
            <person name="Lobach L."/>
            <person name="Christie J."/>
            <person name="van den Ackerveken G."/>
            <person name="Bottin A."/>
            <person name="Bulone V."/>
            <person name="Diaz-Moreno S.M."/>
            <person name="Dumas B."/>
            <person name="Fan L."/>
            <person name="Gaulin E."/>
            <person name="Govers F."/>
            <person name="Grenville-Briggs L.J."/>
            <person name="Horner N.R."/>
            <person name="Levin J.Z."/>
            <person name="Mammella M."/>
            <person name="Meijer H.J."/>
            <person name="Morris P."/>
            <person name="Nusbaum C."/>
            <person name="Oome S."/>
            <person name="Phillips A.J."/>
            <person name="van Rooyen D."/>
            <person name="Rzeszutek E."/>
            <person name="Saraiva M."/>
            <person name="Secombes C.J."/>
            <person name="Seidl M.F."/>
            <person name="Snel B."/>
            <person name="Stassen J.H."/>
            <person name="Sykes S."/>
            <person name="Tripathy S."/>
            <person name="van den Berg H."/>
            <person name="Vega-Arreguin J.C."/>
            <person name="Wawra S."/>
            <person name="Young S.K."/>
            <person name="Zeng Q."/>
            <person name="Dieguez-Uribeondo J."/>
            <person name="Russ C."/>
            <person name="Tyler B.M."/>
            <person name="van West P."/>
        </authorList>
    </citation>
    <scope>NUCLEOTIDE SEQUENCE [LARGE SCALE GENOMIC DNA]</scope>
    <source>
        <strain evidence="3 4">CBS 223.65</strain>
    </source>
</reference>
<gene>
    <name evidence="3" type="ORF">SPRG_10362</name>
</gene>
<dbReference type="Proteomes" id="UP000030745">
    <property type="component" value="Unassembled WGS sequence"/>
</dbReference>
<dbReference type="Gene3D" id="1.10.8.270">
    <property type="entry name" value="putative rabgap domain of human tbc1 domain family member 14 like domains"/>
    <property type="match status" value="1"/>
</dbReference>
<dbReference type="AlphaFoldDB" id="A0A067CCJ8"/>
<dbReference type="Gene3D" id="1.10.472.80">
    <property type="entry name" value="Ypt/Rab-GAP domain of gyp1p, domain 3"/>
    <property type="match status" value="1"/>
</dbReference>
<dbReference type="PANTHER" id="PTHR47219">
    <property type="entry name" value="RAB GTPASE-ACTIVATING PROTEIN 1-LIKE"/>
    <property type="match status" value="1"/>
</dbReference>
<dbReference type="InterPro" id="IPR050302">
    <property type="entry name" value="Rab_GAP_TBC_domain"/>
</dbReference>
<evidence type="ECO:0000259" key="2">
    <source>
        <dbReference type="PROSITE" id="PS50086"/>
    </source>
</evidence>
<dbReference type="PROSITE" id="PS50086">
    <property type="entry name" value="TBC_RABGAP"/>
    <property type="match status" value="1"/>
</dbReference>
<evidence type="ECO:0000313" key="4">
    <source>
        <dbReference type="Proteomes" id="UP000030745"/>
    </source>
</evidence>
<dbReference type="KEGG" id="spar:SPRG_10362"/>
<feature type="coiled-coil region" evidence="1">
    <location>
        <begin position="371"/>
        <end position="398"/>
    </location>
</feature>
<accession>A0A067CCJ8</accession>
<dbReference type="GO" id="GO:0031267">
    <property type="term" value="F:small GTPase binding"/>
    <property type="evidence" value="ECO:0007669"/>
    <property type="project" value="TreeGrafter"/>
</dbReference>
<dbReference type="OrthoDB" id="159449at2759"/>
<dbReference type="OMA" id="LITQWFV"/>
<dbReference type="SMART" id="SM00164">
    <property type="entry name" value="TBC"/>
    <property type="match status" value="1"/>
</dbReference>
<organism evidence="3 4">
    <name type="scientific">Saprolegnia parasitica (strain CBS 223.65)</name>
    <dbReference type="NCBI Taxonomy" id="695850"/>
    <lineage>
        <taxon>Eukaryota</taxon>
        <taxon>Sar</taxon>
        <taxon>Stramenopiles</taxon>
        <taxon>Oomycota</taxon>
        <taxon>Saprolegniomycetes</taxon>
        <taxon>Saprolegniales</taxon>
        <taxon>Saprolegniaceae</taxon>
        <taxon>Saprolegnia</taxon>
    </lineage>
</organism>
<dbReference type="PANTHER" id="PTHR47219:SF9">
    <property type="entry name" value="GTPASE ACTIVATING PROTEIN AND CENTROSOME-ASSOCIATED, ISOFORM B"/>
    <property type="match status" value="1"/>
</dbReference>